<dbReference type="InterPro" id="IPR036282">
    <property type="entry name" value="Glutathione-S-Trfase_C_sf"/>
</dbReference>
<organism evidence="1 2">
    <name type="scientific">Marinomonas spartinae</name>
    <dbReference type="NCBI Taxonomy" id="1792290"/>
    <lineage>
        <taxon>Bacteria</taxon>
        <taxon>Pseudomonadati</taxon>
        <taxon>Pseudomonadota</taxon>
        <taxon>Gammaproteobacteria</taxon>
        <taxon>Oceanospirillales</taxon>
        <taxon>Oceanospirillaceae</taxon>
        <taxon>Marinomonas</taxon>
    </lineage>
</organism>
<dbReference type="CDD" id="cd03207">
    <property type="entry name" value="GST_C_8"/>
    <property type="match status" value="1"/>
</dbReference>
<dbReference type="Gene3D" id="1.20.1050.10">
    <property type="match status" value="1"/>
</dbReference>
<proteinExistence type="predicted"/>
<sequence>MIDQAFNRSSVDALHSSHGSFDKMLKTVFDQIAKGPYLLGEKLYAVDILWGISLKWCRMFGLITTNPVVDAYIERITSRPAFISVEQQDQALKLGQESLVDKR</sequence>
<gene>
    <name evidence="1" type="ORF">MSP8886_00267</name>
</gene>
<reference evidence="1 2" key="1">
    <citation type="submission" date="2016-06" db="EMBL/GenBank/DDBJ databases">
        <authorList>
            <person name="Kjaerup R.B."/>
            <person name="Dalgaard T.S."/>
            <person name="Juul-Madsen H.R."/>
        </authorList>
    </citation>
    <scope>NUCLEOTIDE SEQUENCE [LARGE SCALE GENOMIC DNA]</scope>
    <source>
        <strain evidence="1 2">CECT 8886</strain>
    </source>
</reference>
<evidence type="ECO:0000313" key="2">
    <source>
        <dbReference type="Proteomes" id="UP000092544"/>
    </source>
</evidence>
<evidence type="ECO:0000313" key="1">
    <source>
        <dbReference type="EMBL" id="SBS25395.1"/>
    </source>
</evidence>
<accession>A0A1A8T308</accession>
<protein>
    <recommendedName>
        <fullName evidence="3">GST C-terminal domain-containing protein</fullName>
    </recommendedName>
</protein>
<evidence type="ECO:0008006" key="3">
    <source>
        <dbReference type="Google" id="ProtNLM"/>
    </source>
</evidence>
<dbReference type="EMBL" id="FLOB01000001">
    <property type="protein sequence ID" value="SBS25395.1"/>
    <property type="molecule type" value="Genomic_DNA"/>
</dbReference>
<name>A0A1A8T308_9GAMM</name>
<dbReference type="Proteomes" id="UP000092544">
    <property type="component" value="Unassembled WGS sequence"/>
</dbReference>
<dbReference type="AlphaFoldDB" id="A0A1A8T308"/>
<keyword evidence="2" id="KW-1185">Reference proteome</keyword>
<dbReference type="SUPFAM" id="SSF47616">
    <property type="entry name" value="GST C-terminal domain-like"/>
    <property type="match status" value="1"/>
</dbReference>
<dbReference type="STRING" id="1792290.MSP8886_00267"/>